<organism evidence="1 2">
    <name type="scientific">Fonsecaea monophora</name>
    <dbReference type="NCBI Taxonomy" id="254056"/>
    <lineage>
        <taxon>Eukaryota</taxon>
        <taxon>Fungi</taxon>
        <taxon>Dikarya</taxon>
        <taxon>Ascomycota</taxon>
        <taxon>Pezizomycotina</taxon>
        <taxon>Eurotiomycetes</taxon>
        <taxon>Chaetothyriomycetidae</taxon>
        <taxon>Chaetothyriales</taxon>
        <taxon>Herpotrichiellaceae</taxon>
        <taxon>Fonsecaea</taxon>
    </lineage>
</organism>
<accession>A0A177F0P5</accession>
<dbReference type="EMBL" id="LVKK01000065">
    <property type="protein sequence ID" value="OAG37845.1"/>
    <property type="molecule type" value="Genomic_DNA"/>
</dbReference>
<evidence type="ECO:0000313" key="1">
    <source>
        <dbReference type="EMBL" id="OAG37845.1"/>
    </source>
</evidence>
<dbReference type="Proteomes" id="UP000077002">
    <property type="component" value="Unassembled WGS sequence"/>
</dbReference>
<name>A0A177F0P5_9EURO</name>
<keyword evidence="2" id="KW-1185">Reference proteome</keyword>
<evidence type="ECO:0008006" key="3">
    <source>
        <dbReference type="Google" id="ProtNLM"/>
    </source>
</evidence>
<dbReference type="RefSeq" id="XP_022509797.1">
    <property type="nucleotide sequence ID" value="XM_022657903.1"/>
</dbReference>
<comment type="caution">
    <text evidence="1">The sequence shown here is derived from an EMBL/GenBank/DDBJ whole genome shotgun (WGS) entry which is preliminary data.</text>
</comment>
<proteinExistence type="predicted"/>
<dbReference type="AlphaFoldDB" id="A0A177F0P5"/>
<gene>
    <name evidence="1" type="ORF">AYO21_07951</name>
</gene>
<dbReference type="GeneID" id="34603103"/>
<dbReference type="OrthoDB" id="3468019at2759"/>
<reference evidence="1 2" key="1">
    <citation type="submission" date="2016-03" db="EMBL/GenBank/DDBJ databases">
        <title>Draft genome sequence of the Fonsecaea monophora CBS 269.37.</title>
        <authorList>
            <person name="Bombassaro A."/>
            <person name="Vinicius W.A."/>
            <person name="De Hoog S."/>
            <person name="Sun J."/>
            <person name="Souza E.M."/>
            <person name="Raittz R.T."/>
            <person name="Costa F."/>
            <person name="Leao A.C."/>
            <person name="Tadra-Sfeir M.Z."/>
            <person name="Baura V."/>
            <person name="Balsanelli E."/>
            <person name="Pedrosa F.O."/>
            <person name="Moreno L.F."/>
            <person name="Steffens M.B."/>
            <person name="Xi L."/>
            <person name="Bocca A.L."/>
            <person name="Felipe M.S."/>
            <person name="Teixeira M."/>
            <person name="Telles Filho F.Q."/>
            <person name="Azevedo C.M."/>
            <person name="Gomes R."/>
            <person name="Vicente V.A."/>
        </authorList>
    </citation>
    <scope>NUCLEOTIDE SEQUENCE [LARGE SCALE GENOMIC DNA]</scope>
    <source>
        <strain evidence="1 2">CBS 269.37</strain>
    </source>
</reference>
<evidence type="ECO:0000313" key="2">
    <source>
        <dbReference type="Proteomes" id="UP000077002"/>
    </source>
</evidence>
<protein>
    <recommendedName>
        <fullName evidence="3">SnoaL-like domain-containing protein</fullName>
    </recommendedName>
</protein>
<sequence length="161" mass="18441">MAFPKHYEFDNQSSIPAPFNETIPAFFREWDNPTARTEELLEFFAPDAKFTFSHITTNSREALGDLRRGLIHPENGPVVDCGHTLRQFYALTGQSDSKSKQFLVKGLIWYKLRNGRRVDAGFVTYMSLVQSAGGKWQSDLYEIFLDSHEIFDAIKELQVTA</sequence>